<dbReference type="InterPro" id="IPR010648">
    <property type="entry name" value="UPF0270"/>
</dbReference>
<proteinExistence type="inferred from homology"/>
<evidence type="ECO:0000313" key="2">
    <source>
        <dbReference type="EMBL" id="KGJ88523.1"/>
    </source>
</evidence>
<comment type="similarity">
    <text evidence="1">Belongs to the UPF0270 family.</text>
</comment>
<evidence type="ECO:0000313" key="3">
    <source>
        <dbReference type="Proteomes" id="UP000029843"/>
    </source>
</evidence>
<dbReference type="Proteomes" id="UP000029843">
    <property type="component" value="Unassembled WGS sequence"/>
</dbReference>
<organism evidence="2 3">
    <name type="scientific">Colwellia psychrerythraea</name>
    <name type="common">Vibrio psychroerythus</name>
    <dbReference type="NCBI Taxonomy" id="28229"/>
    <lineage>
        <taxon>Bacteria</taxon>
        <taxon>Pseudomonadati</taxon>
        <taxon>Pseudomonadota</taxon>
        <taxon>Gammaproteobacteria</taxon>
        <taxon>Alteromonadales</taxon>
        <taxon>Colwelliaceae</taxon>
        <taxon>Colwellia</taxon>
    </lineage>
</organism>
<dbReference type="RefSeq" id="WP_033095043.1">
    <property type="nucleotide sequence ID" value="NZ_JQED01000046.1"/>
</dbReference>
<dbReference type="NCBIfam" id="NF003438">
    <property type="entry name" value="PRK04966.1"/>
    <property type="match status" value="1"/>
</dbReference>
<dbReference type="AlphaFoldDB" id="A0A099KFZ7"/>
<dbReference type="EMBL" id="JQED01000046">
    <property type="protein sequence ID" value="KGJ88523.1"/>
    <property type="molecule type" value="Genomic_DNA"/>
</dbReference>
<dbReference type="PATRIC" id="fig|28229.4.peg.3397"/>
<dbReference type="Gene3D" id="1.10.10.610">
    <property type="entry name" value="YehU-like"/>
    <property type="match status" value="1"/>
</dbReference>
<protein>
    <submittedName>
        <fullName evidence="2">Uncharacterized protein</fullName>
    </submittedName>
</protein>
<reference evidence="2 3" key="1">
    <citation type="submission" date="2014-08" db="EMBL/GenBank/DDBJ databases">
        <title>Genomic and Phenotypic Diversity of Colwellia psychrerythraea strains from Disparate Marine Basins.</title>
        <authorList>
            <person name="Techtmann S.M."/>
            <person name="Stelling S.C."/>
            <person name="Utturkar S.M."/>
            <person name="Alshibli N."/>
            <person name="Harris A."/>
            <person name="Brown S.D."/>
            <person name="Hazen T.C."/>
        </authorList>
    </citation>
    <scope>NUCLEOTIDE SEQUENCE [LARGE SCALE GENOMIC DNA]</scope>
    <source>
        <strain evidence="2 3">ND2E</strain>
    </source>
</reference>
<dbReference type="InterPro" id="IPR036685">
    <property type="entry name" value="YehU-like_sf"/>
</dbReference>
<dbReference type="PIRSF" id="PIRSF006169">
    <property type="entry name" value="UCP006169"/>
    <property type="match status" value="1"/>
</dbReference>
<dbReference type="OrthoDB" id="6120729at2"/>
<comment type="caution">
    <text evidence="2">The sequence shown here is derived from an EMBL/GenBank/DDBJ whole genome shotgun (WGS) entry which is preliminary data.</text>
</comment>
<gene>
    <name evidence="2" type="ORF">ND2E_4058</name>
</gene>
<accession>A0A099KFZ7</accession>
<dbReference type="Pfam" id="PF06794">
    <property type="entry name" value="UPF0270"/>
    <property type="match status" value="1"/>
</dbReference>
<dbReference type="SUPFAM" id="SSF118001">
    <property type="entry name" value="YehU-like"/>
    <property type="match status" value="1"/>
</dbReference>
<evidence type="ECO:0000256" key="1">
    <source>
        <dbReference type="ARBA" id="ARBA00006450"/>
    </source>
</evidence>
<sequence length="78" mass="8643">MIIPLDQLPHDTLTAIIEGFILREGTEYGAEDVSKEAKIAQVKKQLEQGSAVLVYSELHESINILPSDQFTAGMEEEL</sequence>
<name>A0A099KFZ7_COLPS</name>